<dbReference type="PANTHER" id="PTHR46825">
    <property type="entry name" value="D-ALANYL-D-ALANINE-CARBOXYPEPTIDASE/ENDOPEPTIDASE AMPH"/>
    <property type="match status" value="1"/>
</dbReference>
<reference evidence="5" key="1">
    <citation type="journal article" date="2019" name="Int. J. Syst. Evol. Microbiol.">
        <title>The Global Catalogue of Microorganisms (GCM) 10K type strain sequencing project: providing services to taxonomists for standard genome sequencing and annotation.</title>
        <authorList>
            <consortium name="The Broad Institute Genomics Platform"/>
            <consortium name="The Broad Institute Genome Sequencing Center for Infectious Disease"/>
            <person name="Wu L."/>
            <person name="Ma J."/>
        </authorList>
    </citation>
    <scope>NUCLEOTIDE SEQUENCE [LARGE SCALE GENOMIC DNA]</scope>
    <source>
        <strain evidence="5">CCUG 30340</strain>
    </source>
</reference>
<dbReference type="Proteomes" id="UP001595886">
    <property type="component" value="Unassembled WGS sequence"/>
</dbReference>
<keyword evidence="2" id="KW-0732">Signal</keyword>
<feature type="signal peptide" evidence="2">
    <location>
        <begin position="1"/>
        <end position="27"/>
    </location>
</feature>
<keyword evidence="4" id="KW-0378">Hydrolase</keyword>
<dbReference type="InterPro" id="IPR050491">
    <property type="entry name" value="AmpC-like"/>
</dbReference>
<feature type="chain" id="PRO_5046949973" evidence="2">
    <location>
        <begin position="28"/>
        <end position="474"/>
    </location>
</feature>
<dbReference type="EMBL" id="JBHSHD010000013">
    <property type="protein sequence ID" value="MFC4822070.1"/>
    <property type="molecule type" value="Genomic_DNA"/>
</dbReference>
<dbReference type="InterPro" id="IPR001466">
    <property type="entry name" value="Beta-lactam-related"/>
</dbReference>
<organism evidence="4 5">
    <name type="scientific">Dokdonella ginsengisoli</name>
    <dbReference type="NCBI Taxonomy" id="363846"/>
    <lineage>
        <taxon>Bacteria</taxon>
        <taxon>Pseudomonadati</taxon>
        <taxon>Pseudomonadota</taxon>
        <taxon>Gammaproteobacteria</taxon>
        <taxon>Lysobacterales</taxon>
        <taxon>Rhodanobacteraceae</taxon>
        <taxon>Dokdonella</taxon>
    </lineage>
</organism>
<gene>
    <name evidence="4" type="ORF">ACFO6Q_17225</name>
</gene>
<name>A0ABV9QXF7_9GAMM</name>
<dbReference type="InterPro" id="IPR012338">
    <property type="entry name" value="Beta-lactam/transpept-like"/>
</dbReference>
<dbReference type="PANTHER" id="PTHR46825:SF15">
    <property type="entry name" value="BETA-LACTAMASE-RELATED DOMAIN-CONTAINING PROTEIN"/>
    <property type="match status" value="1"/>
</dbReference>
<feature type="compositionally biased region" description="Low complexity" evidence="1">
    <location>
        <begin position="50"/>
        <end position="66"/>
    </location>
</feature>
<feature type="region of interest" description="Disordered" evidence="1">
    <location>
        <begin position="30"/>
        <end position="73"/>
    </location>
</feature>
<evidence type="ECO:0000256" key="1">
    <source>
        <dbReference type="SAM" id="MobiDB-lite"/>
    </source>
</evidence>
<dbReference type="GO" id="GO:0016787">
    <property type="term" value="F:hydrolase activity"/>
    <property type="evidence" value="ECO:0007669"/>
    <property type="project" value="UniProtKB-KW"/>
</dbReference>
<accession>A0ABV9QXF7</accession>
<protein>
    <submittedName>
        <fullName evidence="4">Serine hydrolase domain-containing protein</fullName>
        <ecNumber evidence="4">3.-.-.-</ecNumber>
    </submittedName>
</protein>
<evidence type="ECO:0000256" key="2">
    <source>
        <dbReference type="SAM" id="SignalP"/>
    </source>
</evidence>
<comment type="caution">
    <text evidence="4">The sequence shown here is derived from an EMBL/GenBank/DDBJ whole genome shotgun (WGS) entry which is preliminary data.</text>
</comment>
<feature type="domain" description="Beta-lactamase-related" evidence="3">
    <location>
        <begin position="109"/>
        <end position="436"/>
    </location>
</feature>
<dbReference type="Pfam" id="PF00144">
    <property type="entry name" value="Beta-lactamase"/>
    <property type="match status" value="1"/>
</dbReference>
<dbReference type="SUPFAM" id="SSF56601">
    <property type="entry name" value="beta-lactamase/transpeptidase-like"/>
    <property type="match status" value="1"/>
</dbReference>
<keyword evidence="5" id="KW-1185">Reference proteome</keyword>
<dbReference type="RefSeq" id="WP_380022351.1">
    <property type="nucleotide sequence ID" value="NZ_JBHSHD010000013.1"/>
</dbReference>
<evidence type="ECO:0000313" key="4">
    <source>
        <dbReference type="EMBL" id="MFC4822070.1"/>
    </source>
</evidence>
<evidence type="ECO:0000313" key="5">
    <source>
        <dbReference type="Proteomes" id="UP001595886"/>
    </source>
</evidence>
<dbReference type="EC" id="3.-.-.-" evidence="4"/>
<proteinExistence type="predicted"/>
<dbReference type="Gene3D" id="3.40.710.10">
    <property type="entry name" value="DD-peptidase/beta-lactamase superfamily"/>
    <property type="match status" value="1"/>
</dbReference>
<evidence type="ECO:0000259" key="3">
    <source>
        <dbReference type="Pfam" id="PF00144"/>
    </source>
</evidence>
<sequence length="474" mass="51322">MALSSTSRVLIALLAAVAVAASASVAAATKKSKTAQRTPAAAVAKKSPATKKNAAVSKKAVAPKKAAAGKRGKQVAVRKRPFVAPPPIVIPVADSRAVAHDAAGIARDFDRWLDGVEASNGVAGLSAAIVKDDKVLLERGIGFADVTTREPVSGDTVFRLASLSKAFAATLAGLLVERNQLHWDTRVADVLPAFTLNDVQGAQKLTVRDILSHRVGLPHNTYDNLLEQDEPYQLLVERLGEVPLTCPVGDCYGYQNIAFSLIGDVTYASTGDFYYHQVEKRIFHPLGMRTATYGREALEGSKSWARPHHRVGADSWSPFAPKENYYHVAPAAGVNASIRDMEQWLIAQMGGRPDVLSPQLLATLHTPLVETEREKRASPWRRGRLFDAQYALGWRIYDYAGTTLVFHAGAVQGYRAIIAFLPKYRFGAVMMWNCESAVPMGLMPMLIDRYLGLPEVNWAGIDHGDSPDLAGGSD</sequence>